<accession>A0A7J9CZ53</accession>
<dbReference type="Pfam" id="PF00076">
    <property type="entry name" value="RRM_1"/>
    <property type="match status" value="1"/>
</dbReference>
<protein>
    <recommendedName>
        <fullName evidence="2">RRM domain-containing protein</fullName>
    </recommendedName>
</protein>
<dbReference type="PANTHER" id="PTHR34427:SF5">
    <property type="entry name" value="DUF4283 DOMAIN-CONTAINING PROTEIN"/>
    <property type="match status" value="1"/>
</dbReference>
<organism evidence="3 4">
    <name type="scientific">Gossypium gossypioides</name>
    <name type="common">Mexican cotton</name>
    <name type="synonym">Selera gossypioides</name>
    <dbReference type="NCBI Taxonomy" id="34282"/>
    <lineage>
        <taxon>Eukaryota</taxon>
        <taxon>Viridiplantae</taxon>
        <taxon>Streptophyta</taxon>
        <taxon>Embryophyta</taxon>
        <taxon>Tracheophyta</taxon>
        <taxon>Spermatophyta</taxon>
        <taxon>Magnoliopsida</taxon>
        <taxon>eudicotyledons</taxon>
        <taxon>Gunneridae</taxon>
        <taxon>Pentapetalae</taxon>
        <taxon>rosids</taxon>
        <taxon>malvids</taxon>
        <taxon>Malvales</taxon>
        <taxon>Malvaceae</taxon>
        <taxon>Malvoideae</taxon>
        <taxon>Gossypium</taxon>
    </lineage>
</organism>
<dbReference type="PANTHER" id="PTHR34427">
    <property type="entry name" value="DUF4283 DOMAIN PROTEIN"/>
    <property type="match status" value="1"/>
</dbReference>
<dbReference type="InterPro" id="IPR012677">
    <property type="entry name" value="Nucleotide-bd_a/b_plait_sf"/>
</dbReference>
<dbReference type="EMBL" id="JABEZY010257932">
    <property type="protein sequence ID" value="MBA0753770.1"/>
    <property type="molecule type" value="Genomic_DNA"/>
</dbReference>
<dbReference type="InterPro" id="IPR035979">
    <property type="entry name" value="RBD_domain_sf"/>
</dbReference>
<sequence length="347" mass="39965">VKRSIEGKRFGFVRFAKLVDAQRAISRLDGFVILGKKIWVKMARFSGKRKIWKKVQAKKDLSQKEEMQSRGMEYQEEERDESNGNLLDGRLKSVEVEKIGMNKMKVVEGQVQNEQLWNLQRCLVGETAYFCNSNSLSERIARLGLEELIVKSIQGRYFLIEILKKRGWAYLKEFFINIEPWSEKFKVKEKASWIEVSGIPVHCWNYQTFKRVAGLWGEIIAMGENMTMANNFEKMDILILIKQAYNLEEVIMLEVGNDLFPIRIKEKGSTNKSEIKLSPEGRRNDGDEGVIEPCLENERNDNGVQGISVEAFNVENNSFSNVMSLLEEGEANVDLSDGGLEDFNFYD</sequence>
<dbReference type="InterPro" id="IPR000504">
    <property type="entry name" value="RRM_dom"/>
</dbReference>
<feature type="domain" description="RRM" evidence="2">
    <location>
        <begin position="7"/>
        <end position="38"/>
    </location>
</feature>
<feature type="compositionally biased region" description="Basic and acidic residues" evidence="1">
    <location>
        <begin position="271"/>
        <end position="286"/>
    </location>
</feature>
<feature type="region of interest" description="Disordered" evidence="1">
    <location>
        <begin position="271"/>
        <end position="290"/>
    </location>
</feature>
<keyword evidence="4" id="KW-1185">Reference proteome</keyword>
<feature type="non-terminal residue" evidence="3">
    <location>
        <position position="1"/>
    </location>
</feature>
<evidence type="ECO:0000313" key="4">
    <source>
        <dbReference type="Proteomes" id="UP000593579"/>
    </source>
</evidence>
<feature type="region of interest" description="Disordered" evidence="1">
    <location>
        <begin position="62"/>
        <end position="84"/>
    </location>
</feature>
<dbReference type="Gene3D" id="3.30.70.330">
    <property type="match status" value="1"/>
</dbReference>
<reference evidence="3 4" key="1">
    <citation type="journal article" date="2019" name="Genome Biol. Evol.">
        <title>Insights into the evolution of the New World diploid cottons (Gossypium, subgenus Houzingenia) based on genome sequencing.</title>
        <authorList>
            <person name="Grover C.E."/>
            <person name="Arick M.A. 2nd"/>
            <person name="Thrash A."/>
            <person name="Conover J.L."/>
            <person name="Sanders W.S."/>
            <person name="Peterson D.G."/>
            <person name="Frelichowski J.E."/>
            <person name="Scheffler J.A."/>
            <person name="Scheffler B.E."/>
            <person name="Wendel J.F."/>
        </authorList>
    </citation>
    <scope>NUCLEOTIDE SEQUENCE [LARGE SCALE GENOMIC DNA]</scope>
    <source>
        <strain evidence="3">5</strain>
        <tissue evidence="3">Leaf</tissue>
    </source>
</reference>
<proteinExistence type="predicted"/>
<dbReference type="GO" id="GO:0003723">
    <property type="term" value="F:RNA binding"/>
    <property type="evidence" value="ECO:0007669"/>
    <property type="project" value="InterPro"/>
</dbReference>
<dbReference type="AlphaFoldDB" id="A0A7J9CZ53"/>
<evidence type="ECO:0000256" key="1">
    <source>
        <dbReference type="SAM" id="MobiDB-lite"/>
    </source>
</evidence>
<comment type="caution">
    <text evidence="3">The sequence shown here is derived from an EMBL/GenBank/DDBJ whole genome shotgun (WGS) entry which is preliminary data.</text>
</comment>
<evidence type="ECO:0000259" key="2">
    <source>
        <dbReference type="Pfam" id="PF00076"/>
    </source>
</evidence>
<dbReference type="SUPFAM" id="SSF54928">
    <property type="entry name" value="RNA-binding domain, RBD"/>
    <property type="match status" value="1"/>
</dbReference>
<gene>
    <name evidence="3" type="ORF">Gogos_020940</name>
</gene>
<dbReference type="Proteomes" id="UP000593579">
    <property type="component" value="Unassembled WGS sequence"/>
</dbReference>
<evidence type="ECO:0000313" key="3">
    <source>
        <dbReference type="EMBL" id="MBA0753770.1"/>
    </source>
</evidence>
<dbReference type="OrthoDB" id="999103at2759"/>
<name>A0A7J9CZ53_GOSGO</name>